<comment type="similarity">
    <text evidence="1">Belongs to the transglycosylase Slt family.</text>
</comment>
<proteinExistence type="inferred from homology"/>
<evidence type="ECO:0000313" key="4">
    <source>
        <dbReference type="Proteomes" id="UP000004095"/>
    </source>
</evidence>
<evidence type="ECO:0000313" key="3">
    <source>
        <dbReference type="EMBL" id="EAY24878.1"/>
    </source>
</evidence>
<evidence type="ECO:0000259" key="2">
    <source>
        <dbReference type="Pfam" id="PF01464"/>
    </source>
</evidence>
<dbReference type="eggNOG" id="COG0741">
    <property type="taxonomic scope" value="Bacteria"/>
</dbReference>
<dbReference type="AlphaFoldDB" id="A1ZXK3"/>
<dbReference type="PANTHER" id="PTHR37423">
    <property type="entry name" value="SOLUBLE LYTIC MUREIN TRANSGLYCOSYLASE-RELATED"/>
    <property type="match status" value="1"/>
</dbReference>
<accession>A1ZXK3</accession>
<protein>
    <submittedName>
        <fullName evidence="3">Putative membrane-bound lytic murein transglycosylase</fullName>
    </submittedName>
</protein>
<dbReference type="Proteomes" id="UP000004095">
    <property type="component" value="Unassembled WGS sequence"/>
</dbReference>
<reference evidence="3 4" key="1">
    <citation type="submission" date="2007-01" db="EMBL/GenBank/DDBJ databases">
        <authorList>
            <person name="Haygood M."/>
            <person name="Podell S."/>
            <person name="Anderson C."/>
            <person name="Hopkinson B."/>
            <person name="Roe K."/>
            <person name="Barbeau K."/>
            <person name="Gaasterland T."/>
            <person name="Ferriera S."/>
            <person name="Johnson J."/>
            <person name="Kravitz S."/>
            <person name="Beeson K."/>
            <person name="Sutton G."/>
            <person name="Rogers Y.-H."/>
            <person name="Friedman R."/>
            <person name="Frazier M."/>
            <person name="Venter J.C."/>
        </authorList>
    </citation>
    <scope>NUCLEOTIDE SEQUENCE [LARGE SCALE GENOMIC DNA]</scope>
    <source>
        <strain evidence="3 4">ATCC 23134</strain>
    </source>
</reference>
<organism evidence="3 4">
    <name type="scientific">Microscilla marina ATCC 23134</name>
    <dbReference type="NCBI Taxonomy" id="313606"/>
    <lineage>
        <taxon>Bacteria</taxon>
        <taxon>Pseudomonadati</taxon>
        <taxon>Bacteroidota</taxon>
        <taxon>Cytophagia</taxon>
        <taxon>Cytophagales</taxon>
        <taxon>Microscillaceae</taxon>
        <taxon>Microscilla</taxon>
    </lineage>
</organism>
<sequence>MLVNLGLAGYILTSQSQASNQPTHPSTGVPAPQAFKYTSVPIPSSVSFAGEKVPLQDPEVRERLEQELVQTAYRHSRTIMNYKRAGRWFPQIVPILKKNNIPEDFKYIAVVESNLLNLISRVGATGFWQFMRATGKQYKLEVNKEVDERYHRLKATEAACRYLNDAHGIFGNWALVAASYNRGMGGIRSNVNRQKVASYYDLFLNAETAKYVIRAVAVKLIFENPQSYGFHIPAQQRYQPIDYRKVTVTESIPDLVDFAIKQGISYKILKVHNPWLRSKTLTIKKTGATYTILIPKGAKSNEPFRQEDIPKIRL</sequence>
<name>A1ZXK3_MICM2</name>
<dbReference type="CDD" id="cd16894">
    <property type="entry name" value="MltD-like"/>
    <property type="match status" value="1"/>
</dbReference>
<comment type="caution">
    <text evidence="3">The sequence shown here is derived from an EMBL/GenBank/DDBJ whole genome shotgun (WGS) entry which is preliminary data.</text>
</comment>
<dbReference type="EMBL" id="AAWS01000059">
    <property type="protein sequence ID" value="EAY24878.1"/>
    <property type="molecule type" value="Genomic_DNA"/>
</dbReference>
<dbReference type="Pfam" id="PF01464">
    <property type="entry name" value="SLT"/>
    <property type="match status" value="1"/>
</dbReference>
<dbReference type="Gene3D" id="1.10.530.10">
    <property type="match status" value="1"/>
</dbReference>
<dbReference type="InterPro" id="IPR023346">
    <property type="entry name" value="Lysozyme-like_dom_sf"/>
</dbReference>
<evidence type="ECO:0000256" key="1">
    <source>
        <dbReference type="ARBA" id="ARBA00007734"/>
    </source>
</evidence>
<feature type="domain" description="Transglycosylase SLT" evidence="2">
    <location>
        <begin position="97"/>
        <end position="198"/>
    </location>
</feature>
<keyword evidence="4" id="KW-1185">Reference proteome</keyword>
<dbReference type="PANTHER" id="PTHR37423:SF2">
    <property type="entry name" value="MEMBRANE-BOUND LYTIC MUREIN TRANSGLYCOSYLASE C"/>
    <property type="match status" value="1"/>
</dbReference>
<dbReference type="SUPFAM" id="SSF53955">
    <property type="entry name" value="Lysozyme-like"/>
    <property type="match status" value="1"/>
</dbReference>
<dbReference type="InterPro" id="IPR008258">
    <property type="entry name" value="Transglycosylase_SLT_dom_1"/>
</dbReference>
<gene>
    <name evidence="3" type="ORF">M23134_05853</name>
</gene>